<dbReference type="OrthoDB" id="2016915at2759"/>
<evidence type="ECO:0000256" key="2">
    <source>
        <dbReference type="ARBA" id="ARBA00022478"/>
    </source>
</evidence>
<organism evidence="8 9">
    <name type="scientific">Kingdonia uniflora</name>
    <dbReference type="NCBI Taxonomy" id="39325"/>
    <lineage>
        <taxon>Eukaryota</taxon>
        <taxon>Viridiplantae</taxon>
        <taxon>Streptophyta</taxon>
        <taxon>Embryophyta</taxon>
        <taxon>Tracheophyta</taxon>
        <taxon>Spermatophyta</taxon>
        <taxon>Magnoliopsida</taxon>
        <taxon>Ranunculales</taxon>
        <taxon>Circaeasteraceae</taxon>
        <taxon>Kingdonia</taxon>
    </lineage>
</organism>
<evidence type="ECO:0000256" key="6">
    <source>
        <dbReference type="RuleBase" id="RU000434"/>
    </source>
</evidence>
<keyword evidence="2" id="KW-0240">DNA-directed RNA polymerase</keyword>
<dbReference type="AlphaFoldDB" id="A0A7J7PBN5"/>
<comment type="similarity">
    <text evidence="6">Belongs to the RNA polymerase beta chain family.</text>
</comment>
<proteinExistence type="inferred from homology"/>
<comment type="caution">
    <text evidence="8">The sequence shown here is derived from an EMBL/GenBank/DDBJ whole genome shotgun (WGS) entry which is preliminary data.</text>
</comment>
<sequence length="104" mass="11830">MLTSKCIYSVPLEKVKLTHRRKGKLAKPRQLHNSQWGMMYPAETPEGHSSSAAEAFSNQVAEKQMPVYQRSSKILYRVIDVQLKVKVDTNEVFAQVTLLPKSKV</sequence>
<evidence type="ECO:0000256" key="3">
    <source>
        <dbReference type="ARBA" id="ARBA00022679"/>
    </source>
</evidence>
<dbReference type="Proteomes" id="UP000541444">
    <property type="component" value="Unassembled WGS sequence"/>
</dbReference>
<keyword evidence="3" id="KW-0808">Transferase</keyword>
<dbReference type="GO" id="GO:0003677">
    <property type="term" value="F:DNA binding"/>
    <property type="evidence" value="ECO:0007669"/>
    <property type="project" value="InterPro"/>
</dbReference>
<evidence type="ECO:0000259" key="7">
    <source>
        <dbReference type="Pfam" id="PF04565"/>
    </source>
</evidence>
<evidence type="ECO:0000313" key="8">
    <source>
        <dbReference type="EMBL" id="KAF6176763.1"/>
    </source>
</evidence>
<keyword evidence="5" id="KW-0804">Transcription</keyword>
<dbReference type="EMBL" id="JACGCM010000049">
    <property type="protein sequence ID" value="KAF6176763.1"/>
    <property type="molecule type" value="Genomic_DNA"/>
</dbReference>
<dbReference type="SUPFAM" id="SSF64484">
    <property type="entry name" value="beta and beta-prime subunits of DNA dependent RNA-polymerase"/>
    <property type="match status" value="1"/>
</dbReference>
<accession>A0A7J7PBN5</accession>
<protein>
    <recommendedName>
        <fullName evidence="1">DNA-directed RNA polymerase</fullName>
        <ecNumber evidence="1">2.7.7.6</ecNumber>
    </recommendedName>
</protein>
<feature type="domain" description="RNA polymerase Rpb2" evidence="7">
    <location>
        <begin position="19"/>
        <end position="48"/>
    </location>
</feature>
<name>A0A7J7PBN5_9MAGN</name>
<keyword evidence="4" id="KW-0548">Nucleotidyltransferase</keyword>
<evidence type="ECO:0000313" key="9">
    <source>
        <dbReference type="Proteomes" id="UP000541444"/>
    </source>
</evidence>
<dbReference type="GO" id="GO:0006351">
    <property type="term" value="P:DNA-templated transcription"/>
    <property type="evidence" value="ECO:0007669"/>
    <property type="project" value="InterPro"/>
</dbReference>
<dbReference type="GO" id="GO:0003899">
    <property type="term" value="F:DNA-directed RNA polymerase activity"/>
    <property type="evidence" value="ECO:0007669"/>
    <property type="project" value="UniProtKB-EC"/>
</dbReference>
<evidence type="ECO:0000256" key="1">
    <source>
        <dbReference type="ARBA" id="ARBA00012418"/>
    </source>
</evidence>
<gene>
    <name evidence="8" type="ORF">GIB67_031574</name>
</gene>
<dbReference type="Gene3D" id="3.90.1100.10">
    <property type="match status" value="1"/>
</dbReference>
<reference evidence="8 9" key="1">
    <citation type="journal article" date="2020" name="IScience">
        <title>Genome Sequencing of the Endangered Kingdonia uniflora (Circaeasteraceae, Ranunculales) Reveals Potential Mechanisms of Evolutionary Specialization.</title>
        <authorList>
            <person name="Sun Y."/>
            <person name="Deng T."/>
            <person name="Zhang A."/>
            <person name="Moore M.J."/>
            <person name="Landis J.B."/>
            <person name="Lin N."/>
            <person name="Zhang H."/>
            <person name="Zhang X."/>
            <person name="Huang J."/>
            <person name="Zhang X."/>
            <person name="Sun H."/>
            <person name="Wang H."/>
        </authorList>
    </citation>
    <scope>NUCLEOTIDE SEQUENCE [LARGE SCALE GENOMIC DNA]</scope>
    <source>
        <strain evidence="8">TB1705</strain>
        <tissue evidence="8">Leaf</tissue>
    </source>
</reference>
<dbReference type="GO" id="GO:0000428">
    <property type="term" value="C:DNA-directed RNA polymerase complex"/>
    <property type="evidence" value="ECO:0007669"/>
    <property type="project" value="UniProtKB-KW"/>
</dbReference>
<dbReference type="Pfam" id="PF04565">
    <property type="entry name" value="RNA_pol_Rpb2_3"/>
    <property type="match status" value="1"/>
</dbReference>
<dbReference type="EC" id="2.7.7.6" evidence="1"/>
<evidence type="ECO:0000256" key="5">
    <source>
        <dbReference type="ARBA" id="ARBA00023163"/>
    </source>
</evidence>
<keyword evidence="9" id="KW-1185">Reference proteome</keyword>
<dbReference type="InterPro" id="IPR007645">
    <property type="entry name" value="RNA_pol_Rpb2_3"/>
</dbReference>
<evidence type="ECO:0000256" key="4">
    <source>
        <dbReference type="ARBA" id="ARBA00022695"/>
    </source>
</evidence>